<sequence length="300" mass="33624">MTASSSFRRLIDSLPEHAVQQAIANAYKEVDRADRELLTLAAETPGGSSDISDSQRGKNYNLNRYSDVVPYNHNRVRLHGSHDYINASHIALPPQLSANKYIATQGPLPHSVGDFWRMVWEQEARAVVMLTNPVEALRSKCAEYWPLQVGESKKWGELVVALQDERPMLGCLSVVVRKISLSTGGVERLVTQFHYTEWPDHGVPKSPLPLLRIIDELRSSISPLPDSPVVVHCSAGVGRTGTFIIIDAARGYFEKNRDYQGDFVADAFRSMRSQRTLMVQTLAQYMMCYQVASYILNNTS</sequence>
<dbReference type="PRINTS" id="PR00700">
    <property type="entry name" value="PRTYPHPHTASE"/>
</dbReference>
<name>A0A9W7Y3G3_9FUNG</name>
<dbReference type="InterPro" id="IPR029021">
    <property type="entry name" value="Prot-tyrosine_phosphatase-like"/>
</dbReference>
<dbReference type="EMBL" id="JANBOJ010000063">
    <property type="protein sequence ID" value="KAJ1723528.1"/>
    <property type="molecule type" value="Genomic_DNA"/>
</dbReference>
<dbReference type="InterPro" id="IPR016130">
    <property type="entry name" value="Tyr_Pase_AS"/>
</dbReference>
<dbReference type="Pfam" id="PF00102">
    <property type="entry name" value="Y_phosphatase"/>
    <property type="match status" value="1"/>
</dbReference>
<dbReference type="Gene3D" id="3.90.190.10">
    <property type="entry name" value="Protein tyrosine phosphatase superfamily"/>
    <property type="match status" value="1"/>
</dbReference>
<dbReference type="PROSITE" id="PS50055">
    <property type="entry name" value="TYR_PHOSPHATASE_PTP"/>
    <property type="match status" value="1"/>
</dbReference>
<dbReference type="InterPro" id="IPR003595">
    <property type="entry name" value="Tyr_Pase_cat"/>
</dbReference>
<comment type="similarity">
    <text evidence="1">Belongs to the protein-tyrosine phosphatase family. Non-receptor class subfamily.</text>
</comment>
<gene>
    <name evidence="4" type="primary">PTPN3</name>
    <name evidence="4" type="ORF">LPJ53_002140</name>
</gene>
<evidence type="ECO:0000256" key="1">
    <source>
        <dbReference type="ARBA" id="ARBA00009649"/>
    </source>
</evidence>
<dbReference type="AlphaFoldDB" id="A0A9W7Y3G3"/>
<proteinExistence type="inferred from homology"/>
<dbReference type="PROSITE" id="PS00383">
    <property type="entry name" value="TYR_PHOSPHATASE_1"/>
    <property type="match status" value="1"/>
</dbReference>
<dbReference type="PANTHER" id="PTHR19134">
    <property type="entry name" value="RECEPTOR-TYPE TYROSINE-PROTEIN PHOSPHATASE"/>
    <property type="match status" value="1"/>
</dbReference>
<dbReference type="OrthoDB" id="10253954at2759"/>
<dbReference type="SUPFAM" id="SSF52799">
    <property type="entry name" value="(Phosphotyrosine protein) phosphatases II"/>
    <property type="match status" value="1"/>
</dbReference>
<feature type="domain" description="Tyrosine specific protein phosphatases" evidence="3">
    <location>
        <begin position="208"/>
        <end position="286"/>
    </location>
</feature>
<feature type="domain" description="Tyrosine-protein phosphatase" evidence="2">
    <location>
        <begin position="33"/>
        <end position="295"/>
    </location>
</feature>
<evidence type="ECO:0000313" key="4">
    <source>
        <dbReference type="EMBL" id="KAJ1723528.1"/>
    </source>
</evidence>
<organism evidence="4 5">
    <name type="scientific">Coemansia erecta</name>
    <dbReference type="NCBI Taxonomy" id="147472"/>
    <lineage>
        <taxon>Eukaryota</taxon>
        <taxon>Fungi</taxon>
        <taxon>Fungi incertae sedis</taxon>
        <taxon>Zoopagomycota</taxon>
        <taxon>Kickxellomycotina</taxon>
        <taxon>Kickxellomycetes</taxon>
        <taxon>Kickxellales</taxon>
        <taxon>Kickxellaceae</taxon>
        <taxon>Coemansia</taxon>
    </lineage>
</organism>
<reference evidence="4" key="1">
    <citation type="submission" date="2022-07" db="EMBL/GenBank/DDBJ databases">
        <title>Phylogenomic reconstructions and comparative analyses of Kickxellomycotina fungi.</title>
        <authorList>
            <person name="Reynolds N.K."/>
            <person name="Stajich J.E."/>
            <person name="Barry K."/>
            <person name="Grigoriev I.V."/>
            <person name="Crous P."/>
            <person name="Smith M.E."/>
        </authorList>
    </citation>
    <scope>NUCLEOTIDE SEQUENCE</scope>
    <source>
        <strain evidence="4">NBRC 32514</strain>
    </source>
</reference>
<evidence type="ECO:0000259" key="3">
    <source>
        <dbReference type="PROSITE" id="PS50056"/>
    </source>
</evidence>
<dbReference type="Proteomes" id="UP001149813">
    <property type="component" value="Unassembled WGS sequence"/>
</dbReference>
<keyword evidence="4" id="KW-0378">Hydrolase</keyword>
<dbReference type="CDD" id="cd00047">
    <property type="entry name" value="PTPc"/>
    <property type="match status" value="1"/>
</dbReference>
<dbReference type="InterPro" id="IPR000387">
    <property type="entry name" value="Tyr_Pase_dom"/>
</dbReference>
<dbReference type="PROSITE" id="PS50056">
    <property type="entry name" value="TYR_PHOSPHATASE_2"/>
    <property type="match status" value="1"/>
</dbReference>
<dbReference type="GO" id="GO:0004725">
    <property type="term" value="F:protein tyrosine phosphatase activity"/>
    <property type="evidence" value="ECO:0007669"/>
    <property type="project" value="UniProtKB-EC"/>
</dbReference>
<dbReference type="PANTHER" id="PTHR19134:SF449">
    <property type="entry name" value="TYROSINE-PROTEIN PHOSPHATASE 1"/>
    <property type="match status" value="1"/>
</dbReference>
<dbReference type="InterPro" id="IPR000242">
    <property type="entry name" value="PTP_cat"/>
</dbReference>
<comment type="caution">
    <text evidence="4">The sequence shown here is derived from an EMBL/GenBank/DDBJ whole genome shotgun (WGS) entry which is preliminary data.</text>
</comment>
<keyword evidence="5" id="KW-1185">Reference proteome</keyword>
<dbReference type="SMART" id="SM00194">
    <property type="entry name" value="PTPc"/>
    <property type="match status" value="1"/>
</dbReference>
<accession>A0A9W7Y3G3</accession>
<dbReference type="SMART" id="SM00404">
    <property type="entry name" value="PTPc_motif"/>
    <property type="match status" value="1"/>
</dbReference>
<protein>
    <submittedName>
        <fullName evidence="4">Tyrosine-protein phosphatase non-receptor type 3</fullName>
        <ecNumber evidence="4">3.1.3.48</ecNumber>
    </submittedName>
</protein>
<dbReference type="InterPro" id="IPR050348">
    <property type="entry name" value="Protein-Tyr_Phosphatase"/>
</dbReference>
<evidence type="ECO:0000259" key="2">
    <source>
        <dbReference type="PROSITE" id="PS50055"/>
    </source>
</evidence>
<dbReference type="EC" id="3.1.3.48" evidence="4"/>
<evidence type="ECO:0000313" key="5">
    <source>
        <dbReference type="Proteomes" id="UP001149813"/>
    </source>
</evidence>